<dbReference type="PANTHER" id="PTHR45398">
    <property type="match status" value="1"/>
</dbReference>
<dbReference type="Gene3D" id="3.30.300.30">
    <property type="match status" value="1"/>
</dbReference>
<proteinExistence type="predicted"/>
<feature type="domain" description="AMP-dependent synthetase/ligase" evidence="1">
    <location>
        <begin position="11"/>
        <end position="296"/>
    </location>
</feature>
<name>A0A653KSU0_AERVE</name>
<dbReference type="AlphaFoldDB" id="A0A653KSU0"/>
<sequence length="463" mass="50195">MTLLDELLQADGNRVVTFDGQRAWTLAQLRQSAGVLARQITALPAQRWAICTGDSYHFCQALLACAMAGRALVLPGHQRLAGLQELLDQDAFDGLLCDEPLPLPCPVLHIDAVTACEPLPATEAIATLAPEITLYTSGSTGQPKGITKPWPLLEAEVRTQIALWHQHLGGARLFSSVSHQHIYGLLFRILLPLALGIPFARSQTDYPEQLASQKEPWVLVSSPAFLSRLDPTLAGSGCRLIFSSGGPLAYEDARQCAALLGPLPVEIYGSSETGGIGWRQSAAPDIPWTPFAGVSVSCDEEQTLLLRSPFMDEPEPWVGNDRIALCDDGDKGAAGLFHLLGRRDRIVKLEEKRISLDDVELRIKALEGVLDAAVLPLEQGGRQVLGAALVLSQQGMQSFTRLGHGAFLQQLRRQLRPWLEPVALPRSIRLFPALPLTGAGKRDGVALRQAFDQTPLQQPGVPT</sequence>
<dbReference type="PANTHER" id="PTHR45398:SF1">
    <property type="entry name" value="ENZYME, PUTATIVE (JCVI)-RELATED"/>
    <property type="match status" value="1"/>
</dbReference>
<dbReference type="Proteomes" id="UP000439123">
    <property type="component" value="Unassembled WGS sequence"/>
</dbReference>
<evidence type="ECO:0000259" key="1">
    <source>
        <dbReference type="Pfam" id="PF00501"/>
    </source>
</evidence>
<evidence type="ECO:0000313" key="3">
    <source>
        <dbReference type="Proteomes" id="UP000439123"/>
    </source>
</evidence>
<organism evidence="2 3">
    <name type="scientific">Aeromonas veronii</name>
    <dbReference type="NCBI Taxonomy" id="654"/>
    <lineage>
        <taxon>Bacteria</taxon>
        <taxon>Pseudomonadati</taxon>
        <taxon>Pseudomonadota</taxon>
        <taxon>Gammaproteobacteria</taxon>
        <taxon>Aeromonadales</taxon>
        <taxon>Aeromonadaceae</taxon>
        <taxon>Aeromonas</taxon>
    </lineage>
</organism>
<dbReference type="InterPro" id="IPR042099">
    <property type="entry name" value="ANL_N_sf"/>
</dbReference>
<accession>A0A653KSU0</accession>
<dbReference type="InterPro" id="IPR045851">
    <property type="entry name" value="AMP-bd_C_sf"/>
</dbReference>
<dbReference type="SUPFAM" id="SSF56801">
    <property type="entry name" value="Acetyl-CoA synthetase-like"/>
    <property type="match status" value="1"/>
</dbReference>
<evidence type="ECO:0000313" key="2">
    <source>
        <dbReference type="EMBL" id="VXA81634.1"/>
    </source>
</evidence>
<dbReference type="EMBL" id="CABWLC010000004">
    <property type="protein sequence ID" value="VXA81634.1"/>
    <property type="molecule type" value="Genomic_DNA"/>
</dbReference>
<protein>
    <submittedName>
        <fullName evidence="2">Acyl-CoA synthetase</fullName>
    </submittedName>
</protein>
<dbReference type="InterPro" id="IPR000873">
    <property type="entry name" value="AMP-dep_synth/lig_dom"/>
</dbReference>
<dbReference type="Gene3D" id="3.40.50.12780">
    <property type="entry name" value="N-terminal domain of ligase-like"/>
    <property type="match status" value="1"/>
</dbReference>
<dbReference type="RefSeq" id="WP_159158301.1">
    <property type="nucleotide sequence ID" value="NZ_LR732798.1"/>
</dbReference>
<dbReference type="Pfam" id="PF00501">
    <property type="entry name" value="AMP-binding"/>
    <property type="match status" value="1"/>
</dbReference>
<gene>
    <name evidence="2" type="ORF">AERO8C_120131</name>
</gene>
<reference evidence="2 3" key="1">
    <citation type="submission" date="2019-10" db="EMBL/GenBank/DDBJ databases">
        <authorList>
            <person name="Karimi E."/>
        </authorList>
    </citation>
    <scope>NUCLEOTIDE SEQUENCE [LARGE SCALE GENOMIC DNA]</scope>
    <source>
        <strain evidence="2">Aeromonas sp. 8C</strain>
    </source>
</reference>